<sequence>MCGLAGFLERQPDRSQEDCVAVARAMGDAIRHRGPDDRGEWADATAGYAVGHRRLAIIDLSPAGHQPMVSACGRFVLAYNGEIYNFVAMRSELEAAGQGAWRGRSDTEVLLAAIVRWGLVDALRRARGMFALALWDRAERSLHLARDRFGEKPLYYGWQGAQGRPAFLFGSELKALRCNPSFEGGVDRGALTQFVRHGYVPAPNSIHPGISKLLPGHVLTVSAAQPEPRIQAYWQLNDVVADGQATPFAGSATEAVEETHRLLHQAVRRQAVSDVPLGAFLSGGVDSSTIVALLQASSSRPVKTFTIGFEDVGFDESPHARAVAAHLGTEHHELRVTGETALGVLPELARIWCEPFADSSQLPTLLVNRMARQSVTVALSGDGGDEVFAGYRRYVATDRVWRHLSRLPVGVRAAMGAVGGAVPTGVLDAAGRLVGRRDGVGDRAHKAAALLDARSVDDLYWRMISADPDPAAWVRDGREAPSRVSALAGALGDLDPIARMMAIDGQTYLPDDILVKVDRAGMSVGLEARVPMLDPDLVAFAWSLPLDFKLRQGVSKWPLRQILDRYVPRALIDRPKMGFGVPVAAWLRGPLRGWAEDLLAPDRLRREGLWDVGHVQAAWARHLSGRRNLAPALWAVLMFQSWREGADGG</sequence>
<dbReference type="GO" id="GO:0006529">
    <property type="term" value="P:asparagine biosynthetic process"/>
    <property type="evidence" value="ECO:0007669"/>
    <property type="project" value="UniProtKB-KW"/>
</dbReference>
<evidence type="ECO:0000313" key="13">
    <source>
        <dbReference type="Proteomes" id="UP000032300"/>
    </source>
</evidence>
<dbReference type="KEGG" id="sphi:TS85_15185"/>
<dbReference type="InterPro" id="IPR017932">
    <property type="entry name" value="GATase_2_dom"/>
</dbReference>
<evidence type="ECO:0000313" key="12">
    <source>
        <dbReference type="EMBL" id="AJP72834.1"/>
    </source>
</evidence>
<dbReference type="Pfam" id="PF13522">
    <property type="entry name" value="GATase_6"/>
    <property type="match status" value="1"/>
</dbReference>
<dbReference type="Proteomes" id="UP000032300">
    <property type="component" value="Chromosome"/>
</dbReference>
<comment type="pathway">
    <text evidence="1">Amino-acid biosynthesis; L-asparagine biosynthesis; L-asparagine from L-aspartate (L-Gln route): step 1/1.</text>
</comment>
<dbReference type="InterPro" id="IPR051786">
    <property type="entry name" value="ASN_synthetase/amidase"/>
</dbReference>
<evidence type="ECO:0000256" key="6">
    <source>
        <dbReference type="ARBA" id="ARBA00022962"/>
    </source>
</evidence>
<organism evidence="12 13">
    <name type="scientific">Sphingomonas hengshuiensis</name>
    <dbReference type="NCBI Taxonomy" id="1609977"/>
    <lineage>
        <taxon>Bacteria</taxon>
        <taxon>Pseudomonadati</taxon>
        <taxon>Pseudomonadota</taxon>
        <taxon>Alphaproteobacteria</taxon>
        <taxon>Sphingomonadales</taxon>
        <taxon>Sphingomonadaceae</taxon>
        <taxon>Sphingomonas</taxon>
    </lineage>
</organism>
<feature type="binding site" evidence="9">
    <location>
        <begin position="380"/>
        <end position="381"/>
    </location>
    <ligand>
        <name>ATP</name>
        <dbReference type="ChEBI" id="CHEBI:30616"/>
    </ligand>
</feature>
<dbReference type="InterPro" id="IPR029055">
    <property type="entry name" value="Ntn_hydrolases_N"/>
</dbReference>
<gene>
    <name evidence="12" type="ORF">TS85_15185</name>
</gene>
<reference evidence="12 13" key="2">
    <citation type="submission" date="2015-02" db="EMBL/GenBank/DDBJ databases">
        <title>The complete genome of Sphingomonas hengshuiensis sp. WHSC-8 isolated from soil of Hengshui Lake.</title>
        <authorList>
            <person name="Wei S."/>
            <person name="Guo J."/>
            <person name="Su C."/>
            <person name="Wu R."/>
            <person name="Zhang Z."/>
            <person name="Liang K."/>
            <person name="Li H."/>
            <person name="Wang T."/>
            <person name="Liu H."/>
            <person name="Zhang C."/>
            <person name="Li Z."/>
            <person name="Wang Q."/>
            <person name="Meng J."/>
        </authorList>
    </citation>
    <scope>NUCLEOTIDE SEQUENCE [LARGE SCALE GENOMIC DNA]</scope>
    <source>
        <strain evidence="12 13">WHSC-8</strain>
    </source>
</reference>
<evidence type="ECO:0000256" key="8">
    <source>
        <dbReference type="PIRSR" id="PIRSR001589-1"/>
    </source>
</evidence>
<feature type="binding site" evidence="9">
    <location>
        <position position="106"/>
    </location>
    <ligand>
        <name>L-glutamine</name>
        <dbReference type="ChEBI" id="CHEBI:58359"/>
    </ligand>
</feature>
<keyword evidence="4 9" id="KW-0547">Nucleotide-binding</keyword>
<feature type="domain" description="Glutamine amidotransferase type-2" evidence="11">
    <location>
        <begin position="2"/>
        <end position="224"/>
    </location>
</feature>
<keyword evidence="6 8" id="KW-0315">Glutamine amidotransferase</keyword>
<feature type="binding site" evidence="9">
    <location>
        <position position="307"/>
    </location>
    <ligand>
        <name>ATP</name>
        <dbReference type="ChEBI" id="CHEBI:30616"/>
    </ligand>
</feature>
<dbReference type="PROSITE" id="PS51278">
    <property type="entry name" value="GATASE_TYPE_2"/>
    <property type="match status" value="1"/>
</dbReference>
<evidence type="ECO:0000256" key="9">
    <source>
        <dbReference type="PIRSR" id="PIRSR001589-2"/>
    </source>
</evidence>
<dbReference type="OrthoDB" id="9763290at2"/>
<evidence type="ECO:0000256" key="2">
    <source>
        <dbReference type="ARBA" id="ARBA00005752"/>
    </source>
</evidence>
<dbReference type="CDD" id="cd01991">
    <property type="entry name" value="Asn_synthase_B_C"/>
    <property type="match status" value="1"/>
</dbReference>
<evidence type="ECO:0000259" key="11">
    <source>
        <dbReference type="PROSITE" id="PS51278"/>
    </source>
</evidence>
<feature type="site" description="Important for beta-aspartyl-AMP intermediate formation" evidence="10">
    <location>
        <position position="382"/>
    </location>
</feature>
<dbReference type="SUPFAM" id="SSF52402">
    <property type="entry name" value="Adenine nucleotide alpha hydrolases-like"/>
    <property type="match status" value="1"/>
</dbReference>
<feature type="active site" description="For GATase activity" evidence="8">
    <location>
        <position position="2"/>
    </location>
</feature>
<dbReference type="NCBIfam" id="TIGR01536">
    <property type="entry name" value="asn_synth_AEB"/>
    <property type="match status" value="1"/>
</dbReference>
<dbReference type="GO" id="GO:0004066">
    <property type="term" value="F:asparagine synthase (glutamine-hydrolyzing) activity"/>
    <property type="evidence" value="ECO:0007669"/>
    <property type="project" value="UniProtKB-EC"/>
</dbReference>
<dbReference type="GO" id="GO:0005829">
    <property type="term" value="C:cytosol"/>
    <property type="evidence" value="ECO:0007669"/>
    <property type="project" value="TreeGrafter"/>
</dbReference>
<keyword evidence="13" id="KW-1185">Reference proteome</keyword>
<evidence type="ECO:0000256" key="7">
    <source>
        <dbReference type="ARBA" id="ARBA00048741"/>
    </source>
</evidence>
<evidence type="ECO:0000256" key="3">
    <source>
        <dbReference type="ARBA" id="ARBA00012737"/>
    </source>
</evidence>
<dbReference type="Gene3D" id="3.60.20.10">
    <property type="entry name" value="Glutamine Phosphoribosylpyrophosphate, subunit 1, domain 1"/>
    <property type="match status" value="1"/>
</dbReference>
<dbReference type="InterPro" id="IPR033738">
    <property type="entry name" value="AsnB_N"/>
</dbReference>
<evidence type="ECO:0000256" key="10">
    <source>
        <dbReference type="PIRSR" id="PIRSR001589-3"/>
    </source>
</evidence>
<comment type="similarity">
    <text evidence="2">Belongs to the asparagine synthetase family.</text>
</comment>
<keyword evidence="8" id="KW-0028">Amino-acid biosynthesis</keyword>
<dbReference type="InterPro" id="IPR001962">
    <property type="entry name" value="Asn_synthase"/>
</dbReference>
<dbReference type="InterPro" id="IPR014729">
    <property type="entry name" value="Rossmann-like_a/b/a_fold"/>
</dbReference>
<reference evidence="12 13" key="1">
    <citation type="journal article" date="2015" name="Int. J. Syst. Evol. Microbiol.">
        <title>Sphingomonas hengshuiensis sp. nov., isolated from lake wetland.</title>
        <authorList>
            <person name="Wei S."/>
            <person name="Wang T."/>
            <person name="Liu H."/>
            <person name="Zhang C."/>
            <person name="Guo J."/>
            <person name="Wang Q."/>
            <person name="Liang K."/>
            <person name="Zhang Z."/>
        </authorList>
    </citation>
    <scope>NUCLEOTIDE SEQUENCE [LARGE SCALE GENOMIC DNA]</scope>
    <source>
        <strain evidence="12 13">WHSC-8</strain>
    </source>
</reference>
<dbReference type="Gene3D" id="3.40.50.620">
    <property type="entry name" value="HUPs"/>
    <property type="match status" value="2"/>
</dbReference>
<dbReference type="Pfam" id="PF00733">
    <property type="entry name" value="Asn_synthase"/>
    <property type="match status" value="1"/>
</dbReference>
<dbReference type="PIRSF" id="PIRSF001589">
    <property type="entry name" value="Asn_synthetase_glu-h"/>
    <property type="match status" value="1"/>
</dbReference>
<dbReference type="PANTHER" id="PTHR43284:SF1">
    <property type="entry name" value="ASPARAGINE SYNTHETASE"/>
    <property type="match status" value="1"/>
</dbReference>
<name>A0A7U4LFS8_9SPHN</name>
<evidence type="ECO:0000256" key="1">
    <source>
        <dbReference type="ARBA" id="ARBA00005187"/>
    </source>
</evidence>
<keyword evidence="8" id="KW-0061">Asparagine biosynthesis</keyword>
<protein>
    <recommendedName>
        <fullName evidence="3">asparagine synthase (glutamine-hydrolyzing)</fullName>
        <ecNumber evidence="3">6.3.5.4</ecNumber>
    </recommendedName>
</protein>
<accession>A0A7U4LFS8</accession>
<proteinExistence type="inferred from homology"/>
<comment type="catalytic activity">
    <reaction evidence="7">
        <text>L-aspartate + L-glutamine + ATP + H2O = L-asparagine + L-glutamate + AMP + diphosphate + H(+)</text>
        <dbReference type="Rhea" id="RHEA:12228"/>
        <dbReference type="ChEBI" id="CHEBI:15377"/>
        <dbReference type="ChEBI" id="CHEBI:15378"/>
        <dbReference type="ChEBI" id="CHEBI:29985"/>
        <dbReference type="ChEBI" id="CHEBI:29991"/>
        <dbReference type="ChEBI" id="CHEBI:30616"/>
        <dbReference type="ChEBI" id="CHEBI:33019"/>
        <dbReference type="ChEBI" id="CHEBI:58048"/>
        <dbReference type="ChEBI" id="CHEBI:58359"/>
        <dbReference type="ChEBI" id="CHEBI:456215"/>
        <dbReference type="EC" id="6.3.5.4"/>
    </reaction>
</comment>
<dbReference type="RefSeq" id="WP_044333317.1">
    <property type="nucleotide sequence ID" value="NZ_CP010836.1"/>
</dbReference>
<dbReference type="GO" id="GO:0005524">
    <property type="term" value="F:ATP binding"/>
    <property type="evidence" value="ECO:0007669"/>
    <property type="project" value="UniProtKB-KW"/>
</dbReference>
<evidence type="ECO:0000256" key="4">
    <source>
        <dbReference type="ARBA" id="ARBA00022741"/>
    </source>
</evidence>
<keyword evidence="5 9" id="KW-0067">ATP-binding</keyword>
<dbReference type="CDD" id="cd00712">
    <property type="entry name" value="AsnB"/>
    <property type="match status" value="1"/>
</dbReference>
<dbReference type="EMBL" id="CP010836">
    <property type="protein sequence ID" value="AJP72834.1"/>
    <property type="molecule type" value="Genomic_DNA"/>
</dbReference>
<dbReference type="AlphaFoldDB" id="A0A7U4LFS8"/>
<evidence type="ECO:0000256" key="5">
    <source>
        <dbReference type="ARBA" id="ARBA00022840"/>
    </source>
</evidence>
<dbReference type="EC" id="6.3.5.4" evidence="3"/>
<dbReference type="PANTHER" id="PTHR43284">
    <property type="entry name" value="ASPARAGINE SYNTHETASE (GLUTAMINE-HYDROLYZING)"/>
    <property type="match status" value="1"/>
</dbReference>
<dbReference type="InterPro" id="IPR006426">
    <property type="entry name" value="Asn_synth_AEB"/>
</dbReference>
<dbReference type="SUPFAM" id="SSF56235">
    <property type="entry name" value="N-terminal nucleophile aminohydrolases (Ntn hydrolases)"/>
    <property type="match status" value="1"/>
</dbReference>